<accession>A0A9D9N8Z9</accession>
<evidence type="ECO:0000256" key="1">
    <source>
        <dbReference type="SAM" id="SignalP"/>
    </source>
</evidence>
<dbReference type="CDD" id="cd13121">
    <property type="entry name" value="BF2867_like_C"/>
    <property type="match status" value="1"/>
</dbReference>
<proteinExistence type="predicted"/>
<dbReference type="InterPro" id="IPR042278">
    <property type="entry name" value="Mfa-like_1_N"/>
</dbReference>
<protein>
    <submittedName>
        <fullName evidence="2">Fimbrillin family protein</fullName>
    </submittedName>
</protein>
<dbReference type="InterPro" id="IPR025049">
    <property type="entry name" value="Mfa-like_1"/>
</dbReference>
<dbReference type="Proteomes" id="UP000823597">
    <property type="component" value="Unassembled WGS sequence"/>
</dbReference>
<name>A0A9D9N8Z9_9BACT</name>
<evidence type="ECO:0000313" key="2">
    <source>
        <dbReference type="EMBL" id="MBO8464672.1"/>
    </source>
</evidence>
<keyword evidence="1" id="KW-0732">Signal</keyword>
<dbReference type="Pfam" id="PF13149">
    <property type="entry name" value="Mfa_like_1"/>
    <property type="match status" value="1"/>
</dbReference>
<dbReference type="AlphaFoldDB" id="A0A9D9N8Z9"/>
<feature type="signal peptide" evidence="1">
    <location>
        <begin position="1"/>
        <end position="23"/>
    </location>
</feature>
<organism evidence="2 3">
    <name type="scientific">Candidatus Merdivivens pullistercoris</name>
    <dbReference type="NCBI Taxonomy" id="2840873"/>
    <lineage>
        <taxon>Bacteria</taxon>
        <taxon>Pseudomonadati</taxon>
        <taxon>Bacteroidota</taxon>
        <taxon>Bacteroidia</taxon>
        <taxon>Bacteroidales</taxon>
        <taxon>Muribaculaceae</taxon>
        <taxon>Muribaculaceae incertae sedis</taxon>
        <taxon>Candidatus Merdivivens</taxon>
    </lineage>
</organism>
<dbReference type="Gene3D" id="2.60.40.2630">
    <property type="match status" value="1"/>
</dbReference>
<reference evidence="2" key="2">
    <citation type="journal article" date="2021" name="PeerJ">
        <title>Extensive microbial diversity within the chicken gut microbiome revealed by metagenomics and culture.</title>
        <authorList>
            <person name="Gilroy R."/>
            <person name="Ravi A."/>
            <person name="Getino M."/>
            <person name="Pursley I."/>
            <person name="Horton D.L."/>
            <person name="Alikhan N.F."/>
            <person name="Baker D."/>
            <person name="Gharbi K."/>
            <person name="Hall N."/>
            <person name="Watson M."/>
            <person name="Adriaenssens E.M."/>
            <person name="Foster-Nyarko E."/>
            <person name="Jarju S."/>
            <person name="Secka A."/>
            <person name="Antonio M."/>
            <person name="Oren A."/>
            <person name="Chaudhuri R.R."/>
            <person name="La Ragione R."/>
            <person name="Hildebrand F."/>
            <person name="Pallen M.J."/>
        </authorList>
    </citation>
    <scope>NUCLEOTIDE SEQUENCE</scope>
    <source>
        <strain evidence="2">10037</strain>
    </source>
</reference>
<feature type="chain" id="PRO_5039106955" evidence="1">
    <location>
        <begin position="24"/>
        <end position="308"/>
    </location>
</feature>
<dbReference type="PROSITE" id="PS51257">
    <property type="entry name" value="PROKAR_LIPOPROTEIN"/>
    <property type="match status" value="1"/>
</dbReference>
<reference evidence="2" key="1">
    <citation type="submission" date="2020-10" db="EMBL/GenBank/DDBJ databases">
        <authorList>
            <person name="Gilroy R."/>
        </authorList>
    </citation>
    <scope>NUCLEOTIDE SEQUENCE</scope>
    <source>
        <strain evidence="2">10037</strain>
    </source>
</reference>
<dbReference type="CDD" id="cd13120">
    <property type="entry name" value="BF2867_like_N"/>
    <property type="match status" value="1"/>
</dbReference>
<gene>
    <name evidence="2" type="ORF">IAB93_01590</name>
</gene>
<dbReference type="EMBL" id="JADIME010000017">
    <property type="protein sequence ID" value="MBO8464672.1"/>
    <property type="molecule type" value="Genomic_DNA"/>
</dbReference>
<dbReference type="Gene3D" id="2.60.40.2620">
    <property type="entry name" value="Fimbrillin-like"/>
    <property type="match status" value="1"/>
</dbReference>
<evidence type="ECO:0000313" key="3">
    <source>
        <dbReference type="Proteomes" id="UP000823597"/>
    </source>
</evidence>
<comment type="caution">
    <text evidence="2">The sequence shown here is derived from an EMBL/GenBank/DDBJ whole genome shotgun (WGS) entry which is preliminary data.</text>
</comment>
<sequence>MKKLIIAAFAVAAVAGCMKQENAVENEGTPITVKAGFSVTAETKAMNADGSAFAKGNDDFRICAYGGSDLESSVLYDNIFDHQVDWNAMDSKYHLTPGKFYPVNGDNLYFYAFWPQSASQENTGTRASAAATFTLDGNQDIIYAKDETGYSKTGDGQPNLQFSHKMTCIEFYVIAGEGFAEDAILNSISVLGQPNSAKMTISNGTIAYTGSAAYSKSNLNVSIPASDEEAVKAATMFISPNQSDNKFSISVVAGDNTFNNVEVGLVPNDGTLEGVKYKVTLTFKAKEIIPTATILPWVPGEDVDVDIQ</sequence>